<evidence type="ECO:0000256" key="3">
    <source>
        <dbReference type="ARBA" id="ARBA00011890"/>
    </source>
</evidence>
<dbReference type="InterPro" id="IPR029063">
    <property type="entry name" value="SAM-dependent_MTases_sf"/>
</dbReference>
<reference evidence="12 13" key="1">
    <citation type="submission" date="2023-06" db="EMBL/GenBank/DDBJ databases">
        <authorList>
            <person name="Oyuntsetseg B."/>
            <person name="Kim S.B."/>
        </authorList>
    </citation>
    <scope>NUCLEOTIDE SEQUENCE [LARGE SCALE GENOMIC DNA]</scope>
    <source>
        <strain evidence="12 13">2-2</strain>
    </source>
</reference>
<evidence type="ECO:0000256" key="7">
    <source>
        <dbReference type="ARBA" id="ARBA00022679"/>
    </source>
</evidence>
<dbReference type="Proteomes" id="UP001227101">
    <property type="component" value="Chromosome"/>
</dbReference>
<protein>
    <recommendedName>
        <fullName evidence="4">Protein-L-isoaspartate O-methyltransferase</fullName>
        <ecNumber evidence="3">2.1.1.77</ecNumber>
    </recommendedName>
    <alternativeName>
        <fullName evidence="11">L-isoaspartyl protein carboxyl methyltransferase</fullName>
    </alternativeName>
    <alternativeName>
        <fullName evidence="9">Protein L-isoaspartyl methyltransferase</fullName>
    </alternativeName>
    <alternativeName>
        <fullName evidence="10">Protein-beta-aspartate methyltransferase</fullName>
    </alternativeName>
</protein>
<dbReference type="CDD" id="cd02440">
    <property type="entry name" value="AdoMet_MTases"/>
    <property type="match status" value="1"/>
</dbReference>
<accession>A0ABY8XCU3</accession>
<dbReference type="Pfam" id="PF01135">
    <property type="entry name" value="PCMT"/>
    <property type="match status" value="1"/>
</dbReference>
<dbReference type="EC" id="2.1.1.77" evidence="3"/>
<dbReference type="PROSITE" id="PS01279">
    <property type="entry name" value="PCMT"/>
    <property type="match status" value="1"/>
</dbReference>
<gene>
    <name evidence="12" type="ORF">QP939_28595</name>
</gene>
<dbReference type="SUPFAM" id="SSF53335">
    <property type="entry name" value="S-adenosyl-L-methionine-dependent methyltransferases"/>
    <property type="match status" value="1"/>
</dbReference>
<dbReference type="RefSeq" id="WP_285449308.1">
    <property type="nucleotide sequence ID" value="NZ_CP127173.1"/>
</dbReference>
<keyword evidence="6 12" id="KW-0489">Methyltransferase</keyword>
<organism evidence="12 13">
    <name type="scientific">Amycolatopsis nalaikhensis</name>
    <dbReference type="NCBI Taxonomy" id="715472"/>
    <lineage>
        <taxon>Bacteria</taxon>
        <taxon>Bacillati</taxon>
        <taxon>Actinomycetota</taxon>
        <taxon>Actinomycetes</taxon>
        <taxon>Pseudonocardiales</taxon>
        <taxon>Pseudonocardiaceae</taxon>
        <taxon>Amycolatopsis</taxon>
    </lineage>
</organism>
<dbReference type="InterPro" id="IPR000682">
    <property type="entry name" value="PCMT"/>
</dbReference>
<keyword evidence="8" id="KW-0949">S-adenosyl-L-methionine</keyword>
<evidence type="ECO:0000256" key="5">
    <source>
        <dbReference type="ARBA" id="ARBA00022490"/>
    </source>
</evidence>
<comment type="subcellular location">
    <subcellularLocation>
        <location evidence="1">Cytoplasm</location>
    </subcellularLocation>
</comment>
<evidence type="ECO:0000256" key="4">
    <source>
        <dbReference type="ARBA" id="ARBA00013346"/>
    </source>
</evidence>
<dbReference type="PANTHER" id="PTHR11579">
    <property type="entry name" value="PROTEIN-L-ISOASPARTATE O-METHYLTRANSFERASE"/>
    <property type="match status" value="1"/>
</dbReference>
<evidence type="ECO:0000313" key="12">
    <source>
        <dbReference type="EMBL" id="WIV52906.1"/>
    </source>
</evidence>
<evidence type="ECO:0000256" key="11">
    <source>
        <dbReference type="ARBA" id="ARBA00031350"/>
    </source>
</evidence>
<dbReference type="Gene3D" id="3.40.50.150">
    <property type="entry name" value="Vaccinia Virus protein VP39"/>
    <property type="match status" value="1"/>
</dbReference>
<dbReference type="PANTHER" id="PTHR11579:SF0">
    <property type="entry name" value="PROTEIN-L-ISOASPARTATE(D-ASPARTATE) O-METHYLTRANSFERASE"/>
    <property type="match status" value="1"/>
</dbReference>
<evidence type="ECO:0000256" key="6">
    <source>
        <dbReference type="ARBA" id="ARBA00022603"/>
    </source>
</evidence>
<evidence type="ECO:0000256" key="8">
    <source>
        <dbReference type="ARBA" id="ARBA00022691"/>
    </source>
</evidence>
<evidence type="ECO:0000256" key="9">
    <source>
        <dbReference type="ARBA" id="ARBA00030757"/>
    </source>
</evidence>
<proteinExistence type="inferred from homology"/>
<evidence type="ECO:0000256" key="10">
    <source>
        <dbReference type="ARBA" id="ARBA00031323"/>
    </source>
</evidence>
<dbReference type="EMBL" id="CP127173">
    <property type="protein sequence ID" value="WIV52906.1"/>
    <property type="molecule type" value="Genomic_DNA"/>
</dbReference>
<keyword evidence="5" id="KW-0963">Cytoplasm</keyword>
<dbReference type="GO" id="GO:0032259">
    <property type="term" value="P:methylation"/>
    <property type="evidence" value="ECO:0007669"/>
    <property type="project" value="UniProtKB-KW"/>
</dbReference>
<sequence>MIDLDSHLQRLADDLNHALVEHLVDKGALTTPQWRAAFEALPRHLFAPKFTLPDNLGGQSHDAADSVRREDWLRAVYHDDALLTDFDEQGILVSSCSAPTVVATMLEHSGATEGNSVLEIGTGTGWTAALLSHRLGAGSVTSVDVNPTYVDQARQRLDALGLAPTLAVADGYLGYPRRAPYDRIIATASLRQVPPAWLAQVRPGGTILTDIRGAFAGNLARLTVEDDQSAHGQFIPARLNFMPLRSPEQPFLIQPELSRRAVSEGGESRTTRLAPGVLRERGRVFAFFAQLAMPGTDSGYIKVTDGPMYFCLLDPHTGAWARVEVTPGDPAADRQVWQGGHRRLWDELEAAHERWLQLQQPRPEDFTILITPDAEQVVTHPATDKRWLLPL</sequence>
<keyword evidence="7" id="KW-0808">Transferase</keyword>
<evidence type="ECO:0000256" key="1">
    <source>
        <dbReference type="ARBA" id="ARBA00004496"/>
    </source>
</evidence>
<evidence type="ECO:0000313" key="13">
    <source>
        <dbReference type="Proteomes" id="UP001227101"/>
    </source>
</evidence>
<name>A0ABY8XCU3_9PSEU</name>
<keyword evidence="13" id="KW-1185">Reference proteome</keyword>
<comment type="similarity">
    <text evidence="2">Belongs to the methyltransferase superfamily. L-isoaspartyl/D-aspartyl protein methyltransferase family.</text>
</comment>
<dbReference type="GO" id="GO:0008168">
    <property type="term" value="F:methyltransferase activity"/>
    <property type="evidence" value="ECO:0007669"/>
    <property type="project" value="UniProtKB-KW"/>
</dbReference>
<evidence type="ECO:0000256" key="2">
    <source>
        <dbReference type="ARBA" id="ARBA00005369"/>
    </source>
</evidence>